<evidence type="ECO:0000313" key="2">
    <source>
        <dbReference type="Proteomes" id="UP000199754"/>
    </source>
</evidence>
<dbReference type="KEGG" id="spse:SULPSESMR1_01308"/>
<dbReference type="AlphaFoldDB" id="A0A221JZF5"/>
<dbReference type="RefSeq" id="WP_157728976.1">
    <property type="nucleotide sequence ID" value="NZ_CP022415.1"/>
</dbReference>
<name>A0A221JZF5_9RHOB</name>
<proteinExistence type="predicted"/>
<gene>
    <name evidence="1" type="ORF">SULPSESMR1_01308</name>
</gene>
<dbReference type="OrthoDB" id="7838426at2"/>
<evidence type="ECO:0008006" key="3">
    <source>
        <dbReference type="Google" id="ProtNLM"/>
    </source>
</evidence>
<accession>A0A221JZF5</accession>
<dbReference type="EMBL" id="CP022415">
    <property type="protein sequence ID" value="ASM72128.1"/>
    <property type="molecule type" value="Genomic_DNA"/>
</dbReference>
<evidence type="ECO:0000313" key="1">
    <source>
        <dbReference type="EMBL" id="ASM72128.1"/>
    </source>
</evidence>
<dbReference type="STRING" id="1402135.SAMN05444149_101599"/>
<protein>
    <recommendedName>
        <fullName evidence="3">Sulfotransferase family protein</fullName>
    </recommendedName>
</protein>
<sequence>MSSGAGGALRKGTSEAYRCHMADEKPFFLHAGAHRTGTSSFQMCLHENRNALTGAGYDLAYPGRDGIPTGTLGLRLPAPRHKQGGTERFAGRVQEAVTQHSPDPTRPLILSEENIPGRMLHFSKAQFYPACEARLMALKEGLKGRVARVLFVLRPYDQLYVSGFRKRAEDNKVDDFNDLRPQFMAMERGWPGIVGAMRDILQPAQLIVVPYARRGSSVEALQMLVPGLADLPLQEPQQLVNLSATDAALVALQRRYRAGEELERAQWKAVIADHANDRTDHGFAAFSEAEVTALTQRYADDLSRIDAMDGVTLA</sequence>
<reference evidence="1 2" key="1">
    <citation type="submission" date="2017-07" db="EMBL/GenBank/DDBJ databases">
        <title>Genome Sequence of Sulfitobacter pseudonitzschiae Strain SMR1 Isolated from a culture of the Diatom Skeletonema marinoi.</title>
        <authorList>
            <person name="Topel M."/>
            <person name="Pinder M.I.M."/>
            <person name="Johansson O.N."/>
            <person name="Kourtchenko O."/>
            <person name="Godhe A."/>
            <person name="Clarke A.K."/>
        </authorList>
    </citation>
    <scope>NUCLEOTIDE SEQUENCE [LARGE SCALE GENOMIC DNA]</scope>
    <source>
        <strain evidence="1 2">SMR1</strain>
    </source>
</reference>
<dbReference type="Proteomes" id="UP000199754">
    <property type="component" value="Chromosome"/>
</dbReference>
<keyword evidence="2" id="KW-1185">Reference proteome</keyword>
<organism evidence="1 2">
    <name type="scientific">Pseudosulfitobacter pseudonitzschiae</name>
    <dbReference type="NCBI Taxonomy" id="1402135"/>
    <lineage>
        <taxon>Bacteria</taxon>
        <taxon>Pseudomonadati</taxon>
        <taxon>Pseudomonadota</taxon>
        <taxon>Alphaproteobacteria</taxon>
        <taxon>Rhodobacterales</taxon>
        <taxon>Roseobacteraceae</taxon>
        <taxon>Pseudosulfitobacter</taxon>
    </lineage>
</organism>